<organism evidence="6 7">
    <name type="scientific">Aeromonas veronii</name>
    <dbReference type="NCBI Taxonomy" id="654"/>
    <lineage>
        <taxon>Bacteria</taxon>
        <taxon>Pseudomonadati</taxon>
        <taxon>Pseudomonadota</taxon>
        <taxon>Gammaproteobacteria</taxon>
        <taxon>Aeromonadales</taxon>
        <taxon>Aeromonadaceae</taxon>
        <taxon>Aeromonas</taxon>
    </lineage>
</organism>
<reference evidence="6" key="2">
    <citation type="journal article" date="2019" name="PLoS ONE">
        <title>Identification and characterization of putative Aeromonas spp. T3SS effectors.</title>
        <authorList>
            <person name="Rangel L.T."/>
            <person name="Marden J."/>
            <person name="Colston S."/>
            <person name="Setubal J.C."/>
            <person name="Graf J."/>
            <person name="Gogarten J.P."/>
        </authorList>
    </citation>
    <scope>NUCLEOTIDE SEQUENCE</scope>
    <source>
        <strain evidence="6">BAQ071013-135</strain>
    </source>
</reference>
<evidence type="ECO:0000313" key="7">
    <source>
        <dbReference type="Proteomes" id="UP000796104"/>
    </source>
</evidence>
<dbReference type="InterPro" id="IPR014883">
    <property type="entry name" value="VRR_NUC"/>
</dbReference>
<dbReference type="GO" id="GO:0003676">
    <property type="term" value="F:nucleic acid binding"/>
    <property type="evidence" value="ECO:0007669"/>
    <property type="project" value="InterPro"/>
</dbReference>
<accession>A0AAX2UPU1</accession>
<keyword evidence="2" id="KW-0540">Nuclease</keyword>
<sequence>MRHSPEQYEALIARQKGWAAKGIKSGSGKAFGGAGVGLVPPKAKKPKEKPKRGEVGYVSPHAAAMAALANNPDLRNGAQEHYEQVELFYWAELYSDELYGSMAAVPNGGHRSKKTAADLRAEGVKPGYPDILVDLPAGAYHGARLEMKADGGRLSELQIEALNSLADKGFYCAVCWGAEEAKAVLIAYMALAPGQHMAERPQDAKWRTKK</sequence>
<dbReference type="EMBL" id="PDXJ01000025">
    <property type="protein sequence ID" value="TND52042.1"/>
    <property type="molecule type" value="Genomic_DNA"/>
</dbReference>
<evidence type="ECO:0000259" key="5">
    <source>
        <dbReference type="SMART" id="SM00990"/>
    </source>
</evidence>
<evidence type="ECO:0000256" key="4">
    <source>
        <dbReference type="SAM" id="MobiDB-lite"/>
    </source>
</evidence>
<dbReference type="InterPro" id="IPR011856">
    <property type="entry name" value="tRNA_endonuc-like_dom_sf"/>
</dbReference>
<dbReference type="Pfam" id="PF08774">
    <property type="entry name" value="VRR_NUC"/>
    <property type="match status" value="1"/>
</dbReference>
<dbReference type="SMART" id="SM00990">
    <property type="entry name" value="VRR_NUC"/>
    <property type="match status" value="1"/>
</dbReference>
<dbReference type="Gene3D" id="3.40.1350.10">
    <property type="match status" value="1"/>
</dbReference>
<dbReference type="GO" id="GO:0016788">
    <property type="term" value="F:hydrolase activity, acting on ester bonds"/>
    <property type="evidence" value="ECO:0007669"/>
    <property type="project" value="InterPro"/>
</dbReference>
<evidence type="ECO:0000256" key="3">
    <source>
        <dbReference type="ARBA" id="ARBA00022801"/>
    </source>
</evidence>
<proteinExistence type="predicted"/>
<reference evidence="6" key="1">
    <citation type="submission" date="2017-10" db="EMBL/GenBank/DDBJ databases">
        <authorList>
            <person name="Colston S.M."/>
            <person name="Graf J."/>
        </authorList>
    </citation>
    <scope>NUCLEOTIDE SEQUENCE</scope>
    <source>
        <strain evidence="6">BAQ071013-135</strain>
    </source>
</reference>
<evidence type="ECO:0000256" key="1">
    <source>
        <dbReference type="ARBA" id="ARBA00001946"/>
    </source>
</evidence>
<comment type="caution">
    <text evidence="6">The sequence shown here is derived from an EMBL/GenBank/DDBJ whole genome shotgun (WGS) entry which is preliminary data.</text>
</comment>
<dbReference type="Proteomes" id="UP000796104">
    <property type="component" value="Unassembled WGS sequence"/>
</dbReference>
<protein>
    <submittedName>
        <fullName evidence="6">Norphogenetic protein</fullName>
    </submittedName>
</protein>
<gene>
    <name evidence="6" type="ORF">CF123_18170</name>
</gene>
<feature type="domain" description="VRR-NUC" evidence="5">
    <location>
        <begin position="74"/>
        <end position="179"/>
    </location>
</feature>
<feature type="region of interest" description="Disordered" evidence="4">
    <location>
        <begin position="34"/>
        <end position="53"/>
    </location>
</feature>
<comment type="cofactor">
    <cofactor evidence="1">
        <name>Mg(2+)</name>
        <dbReference type="ChEBI" id="CHEBI:18420"/>
    </cofactor>
</comment>
<evidence type="ECO:0000256" key="2">
    <source>
        <dbReference type="ARBA" id="ARBA00022722"/>
    </source>
</evidence>
<keyword evidence="3" id="KW-0378">Hydrolase</keyword>
<dbReference type="AlphaFoldDB" id="A0AAX2UPU1"/>
<dbReference type="RefSeq" id="WP_139495244.1">
    <property type="nucleotide sequence ID" value="NZ_CAWORL010000018.1"/>
</dbReference>
<name>A0AAX2UPU1_AERVE</name>
<evidence type="ECO:0000313" key="6">
    <source>
        <dbReference type="EMBL" id="TND52042.1"/>
    </source>
</evidence>
<dbReference type="GO" id="GO:0004518">
    <property type="term" value="F:nuclease activity"/>
    <property type="evidence" value="ECO:0007669"/>
    <property type="project" value="UniProtKB-KW"/>
</dbReference>